<dbReference type="AlphaFoldDB" id="A0A5C5ZY47"/>
<protein>
    <submittedName>
        <fullName evidence="3">Uncharacterized protein</fullName>
    </submittedName>
</protein>
<comment type="caution">
    <text evidence="3">The sequence shown here is derived from an EMBL/GenBank/DDBJ whole genome shotgun (WGS) entry which is preliminary data.</text>
</comment>
<name>A0A5C5ZY47_9BACT</name>
<dbReference type="Proteomes" id="UP000320176">
    <property type="component" value="Unassembled WGS sequence"/>
</dbReference>
<dbReference type="EMBL" id="SJPN01000012">
    <property type="protein sequence ID" value="TWT92090.1"/>
    <property type="molecule type" value="Genomic_DNA"/>
</dbReference>
<keyword evidence="2" id="KW-0732">Signal</keyword>
<feature type="chain" id="PRO_5022907877" evidence="2">
    <location>
        <begin position="25"/>
        <end position="147"/>
    </location>
</feature>
<keyword evidence="4" id="KW-1185">Reference proteome</keyword>
<feature type="signal peptide" evidence="2">
    <location>
        <begin position="1"/>
        <end position="24"/>
    </location>
</feature>
<dbReference type="PROSITE" id="PS51257">
    <property type="entry name" value="PROKAR_LIPOPROTEIN"/>
    <property type="match status" value="1"/>
</dbReference>
<proteinExistence type="predicted"/>
<evidence type="ECO:0000313" key="4">
    <source>
        <dbReference type="Proteomes" id="UP000320176"/>
    </source>
</evidence>
<evidence type="ECO:0000313" key="3">
    <source>
        <dbReference type="EMBL" id="TWT92090.1"/>
    </source>
</evidence>
<dbReference type="RefSeq" id="WP_146523296.1">
    <property type="nucleotide sequence ID" value="NZ_CP151726.1"/>
</dbReference>
<keyword evidence="1" id="KW-0175">Coiled coil</keyword>
<dbReference type="OrthoDB" id="286590at2"/>
<sequence length="147" mass="16300" precursor="true">MNLKRFSLAGVIMTGCLLTAFAWAQDRSGFGPVPSGRGSAGLDADLDADIPRAALLTDKGMQLAARLRMLRDSESRMGSKHPSLPDVQRQIAEIRVQLRDWANEPAKEGVLPRKREPLSNEELQQIVIRLAEEVDVLKQKVGRLESR</sequence>
<evidence type="ECO:0000256" key="1">
    <source>
        <dbReference type="SAM" id="Coils"/>
    </source>
</evidence>
<evidence type="ECO:0000256" key="2">
    <source>
        <dbReference type="SAM" id="SignalP"/>
    </source>
</evidence>
<feature type="coiled-coil region" evidence="1">
    <location>
        <begin position="120"/>
        <end position="147"/>
    </location>
</feature>
<organism evidence="3 4">
    <name type="scientific">Stieleria varia</name>
    <dbReference type="NCBI Taxonomy" id="2528005"/>
    <lineage>
        <taxon>Bacteria</taxon>
        <taxon>Pseudomonadati</taxon>
        <taxon>Planctomycetota</taxon>
        <taxon>Planctomycetia</taxon>
        <taxon>Pirellulales</taxon>
        <taxon>Pirellulaceae</taxon>
        <taxon>Stieleria</taxon>
    </lineage>
</organism>
<gene>
    <name evidence="3" type="ORF">Pla52n_63870</name>
</gene>
<reference evidence="3 4" key="1">
    <citation type="submission" date="2019-02" db="EMBL/GenBank/DDBJ databases">
        <title>Deep-cultivation of Planctomycetes and their phenomic and genomic characterization uncovers novel biology.</title>
        <authorList>
            <person name="Wiegand S."/>
            <person name="Jogler M."/>
            <person name="Boedeker C."/>
            <person name="Pinto D."/>
            <person name="Vollmers J."/>
            <person name="Rivas-Marin E."/>
            <person name="Kohn T."/>
            <person name="Peeters S.H."/>
            <person name="Heuer A."/>
            <person name="Rast P."/>
            <person name="Oberbeckmann S."/>
            <person name="Bunk B."/>
            <person name="Jeske O."/>
            <person name="Meyerdierks A."/>
            <person name="Storesund J.E."/>
            <person name="Kallscheuer N."/>
            <person name="Luecker S."/>
            <person name="Lage O.M."/>
            <person name="Pohl T."/>
            <person name="Merkel B.J."/>
            <person name="Hornburger P."/>
            <person name="Mueller R.-W."/>
            <person name="Bruemmer F."/>
            <person name="Labrenz M."/>
            <person name="Spormann A.M."/>
            <person name="Op Den Camp H."/>
            <person name="Overmann J."/>
            <person name="Amann R."/>
            <person name="Jetten M.S.M."/>
            <person name="Mascher T."/>
            <person name="Medema M.H."/>
            <person name="Devos D.P."/>
            <person name="Kaster A.-K."/>
            <person name="Ovreas L."/>
            <person name="Rohde M."/>
            <person name="Galperin M.Y."/>
            <person name="Jogler C."/>
        </authorList>
    </citation>
    <scope>NUCLEOTIDE SEQUENCE [LARGE SCALE GENOMIC DNA]</scope>
    <source>
        <strain evidence="3 4">Pla52n</strain>
    </source>
</reference>
<accession>A0A5C5ZY47</accession>